<dbReference type="InterPro" id="IPR002159">
    <property type="entry name" value="CD36_fam"/>
</dbReference>
<dbReference type="PRINTS" id="PR01609">
    <property type="entry name" value="CD36FAMILY"/>
</dbReference>
<proteinExistence type="inferred from homology"/>
<evidence type="ECO:0000313" key="9">
    <source>
        <dbReference type="Proteomes" id="UP000504635"/>
    </source>
</evidence>
<keyword evidence="6 8" id="KW-0472">Membrane</keyword>
<evidence type="ECO:0000313" key="10">
    <source>
        <dbReference type="RefSeq" id="XP_030762895.1"/>
    </source>
</evidence>
<evidence type="ECO:0000256" key="6">
    <source>
        <dbReference type="ARBA" id="ARBA00023136"/>
    </source>
</evidence>
<dbReference type="PANTHER" id="PTHR11923">
    <property type="entry name" value="SCAVENGER RECEPTOR CLASS B TYPE-1 SR-B1"/>
    <property type="match status" value="1"/>
</dbReference>
<keyword evidence="4 8" id="KW-0812">Transmembrane</keyword>
<evidence type="ECO:0000256" key="1">
    <source>
        <dbReference type="ARBA" id="ARBA00004236"/>
    </source>
</evidence>
<dbReference type="InParanoid" id="A0A6J2YJ52"/>
<evidence type="ECO:0000256" key="2">
    <source>
        <dbReference type="ARBA" id="ARBA00010532"/>
    </source>
</evidence>
<comment type="similarity">
    <text evidence="2">Belongs to the CD36 family.</text>
</comment>
<dbReference type="Pfam" id="PF01130">
    <property type="entry name" value="CD36"/>
    <property type="match status" value="1"/>
</dbReference>
<dbReference type="FunCoup" id="A0A6J2YJ52">
    <property type="interactions" value="270"/>
</dbReference>
<dbReference type="GeneID" id="115887575"/>
<dbReference type="Proteomes" id="UP000504635">
    <property type="component" value="Unplaced"/>
</dbReference>
<dbReference type="KEGG" id="soy:115887575"/>
<evidence type="ECO:0000256" key="5">
    <source>
        <dbReference type="ARBA" id="ARBA00022989"/>
    </source>
</evidence>
<keyword evidence="3" id="KW-1003">Cell membrane</keyword>
<feature type="transmembrane region" description="Helical" evidence="8">
    <location>
        <begin position="21"/>
        <end position="50"/>
    </location>
</feature>
<accession>A0A6J2YJ52</accession>
<protein>
    <submittedName>
        <fullName evidence="10">Protein croquemort-like isoform X1</fullName>
    </submittedName>
</protein>
<evidence type="ECO:0000256" key="4">
    <source>
        <dbReference type="ARBA" id="ARBA00022692"/>
    </source>
</evidence>
<organism evidence="9 10">
    <name type="scientific">Sitophilus oryzae</name>
    <name type="common">Rice weevil</name>
    <name type="synonym">Curculio oryzae</name>
    <dbReference type="NCBI Taxonomy" id="7048"/>
    <lineage>
        <taxon>Eukaryota</taxon>
        <taxon>Metazoa</taxon>
        <taxon>Ecdysozoa</taxon>
        <taxon>Arthropoda</taxon>
        <taxon>Hexapoda</taxon>
        <taxon>Insecta</taxon>
        <taxon>Pterygota</taxon>
        <taxon>Neoptera</taxon>
        <taxon>Endopterygota</taxon>
        <taxon>Coleoptera</taxon>
        <taxon>Polyphaga</taxon>
        <taxon>Cucujiformia</taxon>
        <taxon>Curculionidae</taxon>
        <taxon>Dryophthorinae</taxon>
        <taxon>Sitophilus</taxon>
    </lineage>
</organism>
<dbReference type="GO" id="GO:0005737">
    <property type="term" value="C:cytoplasm"/>
    <property type="evidence" value="ECO:0007669"/>
    <property type="project" value="TreeGrafter"/>
</dbReference>
<keyword evidence="9" id="KW-1185">Reference proteome</keyword>
<feature type="transmembrane region" description="Helical" evidence="8">
    <location>
        <begin position="454"/>
        <end position="476"/>
    </location>
</feature>
<dbReference type="RefSeq" id="XP_030762895.1">
    <property type="nucleotide sequence ID" value="XM_030907035.1"/>
</dbReference>
<dbReference type="GO" id="GO:0005044">
    <property type="term" value="F:scavenger receptor activity"/>
    <property type="evidence" value="ECO:0007669"/>
    <property type="project" value="TreeGrafter"/>
</dbReference>
<keyword evidence="5 8" id="KW-1133">Transmembrane helix</keyword>
<dbReference type="OrthoDB" id="514335at2759"/>
<evidence type="ECO:0000256" key="7">
    <source>
        <dbReference type="ARBA" id="ARBA00023180"/>
    </source>
</evidence>
<evidence type="ECO:0000256" key="3">
    <source>
        <dbReference type="ARBA" id="ARBA00022475"/>
    </source>
</evidence>
<sequence>MLRDIVQPDSRMYYKKSLRRCLCLCGTSIFLVVFGIVIISIRTIVFNYILSMLATMQPNSITYNLWKENPVPLTLKLYLFNWTNAHDLNNHTIKPRFKELGPYIFDETKVKTNITWNANDTVSFYHLKTWWFNSKQSKGSLDDQVTTVNPIALSTASSSMKWSYWFKKALSFTLTSVSAKIYGTHSAGELLFEGHEDPLLNMANNLPAVMAPSMPNLDKFGWFYGRNHSMTYEGLFNMGLGKTTKLGELYSWKTMNQTPYYSDHCGNIKGSDGDFFPSGLNKESIITFFSPDMCRYIDLEFEKEVNIKGIMGLKYSAGRKFLDNGTTVPENDCFCQKDCMPSGALDISACRYGSPAYVSLPHFHKADRFYTDSIEGLKSEDDLHDFFMVFEPTTGIPLEVAARLQLNLMLKPVTGVSLYEKVPEVYIPVLWFEQVITLPDNFIFSIKAFLSLDILFLIIGAVSILVGIALQLYGCYKLWKRKLFKIESIITREEVPLTLKKI</sequence>
<dbReference type="AlphaFoldDB" id="A0A6J2YJ52"/>
<evidence type="ECO:0000256" key="8">
    <source>
        <dbReference type="SAM" id="Phobius"/>
    </source>
</evidence>
<dbReference type="GO" id="GO:0005886">
    <property type="term" value="C:plasma membrane"/>
    <property type="evidence" value="ECO:0007669"/>
    <property type="project" value="UniProtKB-SubCell"/>
</dbReference>
<name>A0A6J2YJ52_SITOR</name>
<reference evidence="10" key="1">
    <citation type="submission" date="2025-08" db="UniProtKB">
        <authorList>
            <consortium name="RefSeq"/>
        </authorList>
    </citation>
    <scope>IDENTIFICATION</scope>
    <source>
        <tissue evidence="10">Gonads</tissue>
    </source>
</reference>
<dbReference type="PANTHER" id="PTHR11923:SF93">
    <property type="entry name" value="GH07959P-RELATED"/>
    <property type="match status" value="1"/>
</dbReference>
<comment type="subcellular location">
    <subcellularLocation>
        <location evidence="1">Cell membrane</location>
    </subcellularLocation>
</comment>
<keyword evidence="7" id="KW-0325">Glycoprotein</keyword>
<gene>
    <name evidence="10" type="primary">LOC115887575</name>
</gene>